<sequence>MTAPKDRLIAKRIWRPEPQTSASVRFTIRSASALSAWLDRQSQLAHTANQAMNMAFESLAVIEPDPDTRAMIRQMRGDLDDMKRRLVTAELGLDDLERKVDRHGT</sequence>
<proteinExistence type="predicted"/>
<reference evidence="1 2" key="1">
    <citation type="submission" date="2023-11" db="EMBL/GenBank/DDBJ databases">
        <title>MicrobeMod: A computational toolkit for identifying prokaryotic methylation and restriction-modification with nanopore sequencing.</title>
        <authorList>
            <person name="Crits-Christoph A."/>
            <person name="Kang S.C."/>
            <person name="Lee H."/>
            <person name="Ostrov N."/>
        </authorList>
    </citation>
    <scope>NUCLEOTIDE SEQUENCE [LARGE SCALE GENOMIC DNA]</scope>
    <source>
        <strain evidence="1 2">DSMZ 700</strain>
    </source>
</reference>
<organism evidence="1 2">
    <name type="scientific">Acidiphilium acidophilum</name>
    <name type="common">Thiobacillus acidophilus</name>
    <dbReference type="NCBI Taxonomy" id="76588"/>
    <lineage>
        <taxon>Bacteria</taxon>
        <taxon>Pseudomonadati</taxon>
        <taxon>Pseudomonadota</taxon>
        <taxon>Alphaproteobacteria</taxon>
        <taxon>Acetobacterales</taxon>
        <taxon>Acidocellaceae</taxon>
        <taxon>Acidiphilium</taxon>
    </lineage>
</organism>
<comment type="caution">
    <text evidence="1">The sequence shown here is derived from an EMBL/GenBank/DDBJ whole genome shotgun (WGS) entry which is preliminary data.</text>
</comment>
<dbReference type="Proteomes" id="UP001279553">
    <property type="component" value="Unassembled WGS sequence"/>
</dbReference>
<gene>
    <name evidence="1" type="ORF">SIL87_00130</name>
</gene>
<dbReference type="EMBL" id="JAWXYB010000001">
    <property type="protein sequence ID" value="MDX5929177.1"/>
    <property type="molecule type" value="Genomic_DNA"/>
</dbReference>
<name>A0AAW9DKM3_ACIAO</name>
<dbReference type="AlphaFoldDB" id="A0AAW9DKM3"/>
<accession>A0AAW9DKM3</accession>
<dbReference type="RefSeq" id="WP_319612318.1">
    <property type="nucleotide sequence ID" value="NZ_JAWXYB010000001.1"/>
</dbReference>
<keyword evidence="2" id="KW-1185">Reference proteome</keyword>
<evidence type="ECO:0000313" key="2">
    <source>
        <dbReference type="Proteomes" id="UP001279553"/>
    </source>
</evidence>
<evidence type="ECO:0000313" key="1">
    <source>
        <dbReference type="EMBL" id="MDX5929177.1"/>
    </source>
</evidence>
<protein>
    <submittedName>
        <fullName evidence="1">Uncharacterized protein</fullName>
    </submittedName>
</protein>